<dbReference type="EMBL" id="JARJCW010000065">
    <property type="protein sequence ID" value="KAJ7199954.1"/>
    <property type="molecule type" value="Genomic_DNA"/>
</dbReference>
<dbReference type="PANTHER" id="PTHR40465:SF1">
    <property type="entry name" value="DUF6534 DOMAIN-CONTAINING PROTEIN"/>
    <property type="match status" value="1"/>
</dbReference>
<keyword evidence="1" id="KW-0472">Membrane</keyword>
<keyword evidence="1" id="KW-0812">Transmembrane</keyword>
<dbReference type="AlphaFoldDB" id="A0AAD6Y706"/>
<feature type="domain" description="DUF6534" evidence="2">
    <location>
        <begin position="185"/>
        <end position="271"/>
    </location>
</feature>
<feature type="transmembrane region" description="Helical" evidence="1">
    <location>
        <begin position="70"/>
        <end position="91"/>
    </location>
</feature>
<evidence type="ECO:0000313" key="3">
    <source>
        <dbReference type="EMBL" id="KAJ7199954.1"/>
    </source>
</evidence>
<feature type="transmembrane region" description="Helical" evidence="1">
    <location>
        <begin position="178"/>
        <end position="197"/>
    </location>
</feature>
<accession>A0AAD6Y706</accession>
<evidence type="ECO:0000256" key="1">
    <source>
        <dbReference type="SAM" id="Phobius"/>
    </source>
</evidence>
<name>A0AAD6Y706_9AGAR</name>
<gene>
    <name evidence="3" type="ORF">GGX14DRAFT_372671</name>
</gene>
<keyword evidence="4" id="KW-1185">Reference proteome</keyword>
<evidence type="ECO:0000313" key="4">
    <source>
        <dbReference type="Proteomes" id="UP001219525"/>
    </source>
</evidence>
<reference evidence="3" key="1">
    <citation type="submission" date="2023-03" db="EMBL/GenBank/DDBJ databases">
        <title>Massive genome expansion in bonnet fungi (Mycena s.s.) driven by repeated elements and novel gene families across ecological guilds.</title>
        <authorList>
            <consortium name="Lawrence Berkeley National Laboratory"/>
            <person name="Harder C.B."/>
            <person name="Miyauchi S."/>
            <person name="Viragh M."/>
            <person name="Kuo A."/>
            <person name="Thoen E."/>
            <person name="Andreopoulos B."/>
            <person name="Lu D."/>
            <person name="Skrede I."/>
            <person name="Drula E."/>
            <person name="Henrissat B."/>
            <person name="Morin E."/>
            <person name="Kohler A."/>
            <person name="Barry K."/>
            <person name="LaButti K."/>
            <person name="Morin E."/>
            <person name="Salamov A."/>
            <person name="Lipzen A."/>
            <person name="Mereny Z."/>
            <person name="Hegedus B."/>
            <person name="Baldrian P."/>
            <person name="Stursova M."/>
            <person name="Weitz H."/>
            <person name="Taylor A."/>
            <person name="Grigoriev I.V."/>
            <person name="Nagy L.G."/>
            <person name="Martin F."/>
            <person name="Kauserud H."/>
        </authorList>
    </citation>
    <scope>NUCLEOTIDE SEQUENCE</scope>
    <source>
        <strain evidence="3">9144</strain>
    </source>
</reference>
<feature type="transmembrane region" description="Helical" evidence="1">
    <location>
        <begin position="138"/>
        <end position="158"/>
    </location>
</feature>
<feature type="transmembrane region" description="Helical" evidence="1">
    <location>
        <begin position="103"/>
        <end position="126"/>
    </location>
</feature>
<dbReference type="PANTHER" id="PTHR40465">
    <property type="entry name" value="CHROMOSOME 1, WHOLE GENOME SHOTGUN SEQUENCE"/>
    <property type="match status" value="1"/>
</dbReference>
<dbReference type="Proteomes" id="UP001219525">
    <property type="component" value="Unassembled WGS sequence"/>
</dbReference>
<keyword evidence="1" id="KW-1133">Transmembrane helix</keyword>
<proteinExistence type="predicted"/>
<feature type="transmembrane region" description="Helical" evidence="1">
    <location>
        <begin position="36"/>
        <end position="58"/>
    </location>
</feature>
<comment type="caution">
    <text evidence="3">The sequence shown here is derived from an EMBL/GenBank/DDBJ whole genome shotgun (WGS) entry which is preliminary data.</text>
</comment>
<sequence>MATPAPAPALPNVQLLCVSPRVTSLRYSTIRSYGPMLVGVFFNMMLYGVLVGQVHTYFQVYRKDALWMRLFVAYLFVMETVNTALDITIMYEPLILRYGEKPVFFPTVFMTEPLTLVLISAPIQVFFAWRMYTLIKNWWLPAIVCVLALGNFGGGIWLSTRVQMLRLFAKKPLLHNPALMMFSASCAADIIIAVTLVRTLSSKKTGFLATDTVVDKIIRVTIQTGMATAILAILDIATFMTLPHQAVNFVWDLALSKLYSNCLLSSLNARNQLNAQSHASTFQQLAIRSPQSNKQGFLDTTQGSAGTLTYDELRGRGRDAAYGIHMTKVCSTGSRARPFMWLTSHCRSSSTPPRTPISTGQRNERANLCLDPSIGFEDDLYLLSA</sequence>
<evidence type="ECO:0000259" key="2">
    <source>
        <dbReference type="Pfam" id="PF20152"/>
    </source>
</evidence>
<dbReference type="InterPro" id="IPR045339">
    <property type="entry name" value="DUF6534"/>
</dbReference>
<dbReference type="Pfam" id="PF20152">
    <property type="entry name" value="DUF6534"/>
    <property type="match status" value="1"/>
</dbReference>
<organism evidence="3 4">
    <name type="scientific">Mycena pura</name>
    <dbReference type="NCBI Taxonomy" id="153505"/>
    <lineage>
        <taxon>Eukaryota</taxon>
        <taxon>Fungi</taxon>
        <taxon>Dikarya</taxon>
        <taxon>Basidiomycota</taxon>
        <taxon>Agaricomycotina</taxon>
        <taxon>Agaricomycetes</taxon>
        <taxon>Agaricomycetidae</taxon>
        <taxon>Agaricales</taxon>
        <taxon>Marasmiineae</taxon>
        <taxon>Mycenaceae</taxon>
        <taxon>Mycena</taxon>
    </lineage>
</organism>
<protein>
    <recommendedName>
        <fullName evidence="2">DUF6534 domain-containing protein</fullName>
    </recommendedName>
</protein>